<organism evidence="1 2">
    <name type="scientific">Microbulbifer okhotskensis</name>
    <dbReference type="NCBI Taxonomy" id="2926617"/>
    <lineage>
        <taxon>Bacteria</taxon>
        <taxon>Pseudomonadati</taxon>
        <taxon>Pseudomonadota</taxon>
        <taxon>Gammaproteobacteria</taxon>
        <taxon>Cellvibrionales</taxon>
        <taxon>Microbulbiferaceae</taxon>
        <taxon>Microbulbifer</taxon>
    </lineage>
</organism>
<dbReference type="Proteomes" id="UP001139028">
    <property type="component" value="Unassembled WGS sequence"/>
</dbReference>
<accession>A0A9X2ESJ5</accession>
<evidence type="ECO:0000313" key="1">
    <source>
        <dbReference type="EMBL" id="MCO1334973.1"/>
    </source>
</evidence>
<sequence>KQATAVLAEVKKFLSVFQGLKNRKPERVAVKADKFQIVQRAIVAELRRQKRELHLQRKLPPPMC</sequence>
<reference evidence="1" key="1">
    <citation type="journal article" date="2022" name="Arch. Microbiol.">
        <title>Microbulbifer okhotskensis sp. nov., isolated from a deep bottom sediment of the Okhotsk Sea.</title>
        <authorList>
            <person name="Romanenko L."/>
            <person name="Kurilenko V."/>
            <person name="Otstavnykh N."/>
            <person name="Velansky P."/>
            <person name="Isaeva M."/>
            <person name="Mikhailov V."/>
        </authorList>
    </citation>
    <scope>NUCLEOTIDE SEQUENCE</scope>
    <source>
        <strain evidence="1">OS29</strain>
    </source>
</reference>
<feature type="non-terminal residue" evidence="1">
    <location>
        <position position="1"/>
    </location>
</feature>
<dbReference type="RefSeq" id="WP_252466806.1">
    <property type="nucleotide sequence ID" value="NZ_JALBWM010000044.1"/>
</dbReference>
<protein>
    <submittedName>
        <fullName evidence="1">Uncharacterized protein</fullName>
    </submittedName>
</protein>
<gene>
    <name evidence="1" type="ORF">MO867_11560</name>
</gene>
<comment type="caution">
    <text evidence="1">The sequence shown here is derived from an EMBL/GenBank/DDBJ whole genome shotgun (WGS) entry which is preliminary data.</text>
</comment>
<proteinExistence type="predicted"/>
<name>A0A9X2ESJ5_9GAMM</name>
<evidence type="ECO:0000313" key="2">
    <source>
        <dbReference type="Proteomes" id="UP001139028"/>
    </source>
</evidence>
<keyword evidence="2" id="KW-1185">Reference proteome</keyword>
<dbReference type="EMBL" id="JALBWM010000044">
    <property type="protein sequence ID" value="MCO1334973.1"/>
    <property type="molecule type" value="Genomic_DNA"/>
</dbReference>
<dbReference type="AlphaFoldDB" id="A0A9X2ESJ5"/>